<comment type="caution">
    <text evidence="2">The sequence shown here is derived from an EMBL/GenBank/DDBJ whole genome shotgun (WGS) entry which is preliminary data.</text>
</comment>
<gene>
    <name evidence="2" type="ORF">CJP74_06950</name>
</gene>
<dbReference type="InterPro" id="IPR048923">
    <property type="entry name" value="RE_NgoFVII_C"/>
</dbReference>
<dbReference type="OrthoDB" id="1296974at2"/>
<evidence type="ECO:0000259" key="1">
    <source>
        <dbReference type="Pfam" id="PF20731"/>
    </source>
</evidence>
<organism evidence="2 3">
    <name type="scientific">Psittacicella melopsittaci</name>
    <dbReference type="NCBI Taxonomy" id="2028576"/>
    <lineage>
        <taxon>Bacteria</taxon>
        <taxon>Pseudomonadati</taxon>
        <taxon>Pseudomonadota</taxon>
        <taxon>Gammaproteobacteria</taxon>
        <taxon>Pasteurellales</taxon>
        <taxon>Psittacicellaceae</taxon>
        <taxon>Psittacicella</taxon>
    </lineage>
</organism>
<name>A0A3A1Y695_9GAMM</name>
<evidence type="ECO:0000313" key="2">
    <source>
        <dbReference type="EMBL" id="RIY31574.1"/>
    </source>
</evidence>
<keyword evidence="3" id="KW-1185">Reference proteome</keyword>
<dbReference type="Pfam" id="PF20731">
    <property type="entry name" value="RE_NgoFVII_C"/>
    <property type="match status" value="1"/>
</dbReference>
<dbReference type="Proteomes" id="UP000266258">
    <property type="component" value="Unassembled WGS sequence"/>
</dbReference>
<feature type="domain" description="Restriction endonuclease type II NgoFVII C-terminal B3-like DNA-binding" evidence="1">
    <location>
        <begin position="264"/>
        <end position="389"/>
    </location>
</feature>
<dbReference type="RefSeq" id="WP_119497652.1">
    <property type="nucleotide sequence ID" value="NZ_NRJH01000061.1"/>
</dbReference>
<protein>
    <recommendedName>
        <fullName evidence="1">Restriction endonuclease type II NgoFVII C-terminal B3-like DNA-binding domain-containing protein</fullName>
    </recommendedName>
</protein>
<sequence length="439" mass="51487">MADILWHKLDKAKQDKYIKRITILGILSGLFKEVEGKNGKKPYLHYRNHEISYIDSFEVQGITRKDSAFDAIVRINNKSIGVGLKTWIHNSDFSNQKIAEFNRKSSEIRKLFNVNTQNELVKRIAELRNSRIEDDKRLYETEEEIYHFITRDYNCFYIIETKYEKIDIDNISDIRMTDTSVSFNDGKNSYIFNMSKSTLFKKFNASKEERILHKEINIHNDPFSLLEEVFSNSSLNNYIFPESQPNVKEEENYIILPLYNDNSYEVNDRSAFNASLGSSKSKGSDIPRPAYEAYAPIPVYIHRLYPNFFGIDALDKEARKNSSFYLHLPNGEKIIAKITQDNGKSLQTNPQSILGKWLLFSIFGLNEYEKLTRKLIDEKEIDSIKITKIDNNNFKVDVSNYLEYEKWKLEHKNKILELKEAGIIKKEPIFRPDLFKEEL</sequence>
<dbReference type="EMBL" id="NRJH01000061">
    <property type="protein sequence ID" value="RIY31574.1"/>
    <property type="molecule type" value="Genomic_DNA"/>
</dbReference>
<dbReference type="AlphaFoldDB" id="A0A3A1Y695"/>
<reference evidence="2 3" key="1">
    <citation type="submission" date="2017-08" db="EMBL/GenBank/DDBJ databases">
        <title>Reclassification of Bisgaard taxon 37 and 44.</title>
        <authorList>
            <person name="Christensen H."/>
        </authorList>
    </citation>
    <scope>NUCLEOTIDE SEQUENCE [LARGE SCALE GENOMIC DNA]</scope>
    <source>
        <strain evidence="2 3">B96_4</strain>
    </source>
</reference>
<accession>A0A3A1Y695</accession>
<evidence type="ECO:0000313" key="3">
    <source>
        <dbReference type="Proteomes" id="UP000266258"/>
    </source>
</evidence>
<proteinExistence type="predicted"/>